<dbReference type="Proteomes" id="UP000187185">
    <property type="component" value="Chromosome"/>
</dbReference>
<evidence type="ECO:0000259" key="1">
    <source>
        <dbReference type="Pfam" id="PF12957"/>
    </source>
</evidence>
<dbReference type="RefSeq" id="WP_076691977.1">
    <property type="nucleotide sequence ID" value="NZ_CP018762.1"/>
</dbReference>
<protein>
    <recommendedName>
        <fullName evidence="1">DUF3846 domain-containing protein</fullName>
    </recommendedName>
</protein>
<feature type="domain" description="DUF3846" evidence="1">
    <location>
        <begin position="9"/>
        <end position="102"/>
    </location>
</feature>
<evidence type="ECO:0000313" key="3">
    <source>
        <dbReference type="Proteomes" id="UP000187185"/>
    </source>
</evidence>
<keyword evidence="3" id="KW-1185">Reference proteome</keyword>
<accession>A0A1P8UC56</accession>
<dbReference type="EMBL" id="CP018762">
    <property type="protein sequence ID" value="APZ35620.1"/>
    <property type="molecule type" value="Genomic_DNA"/>
</dbReference>
<gene>
    <name evidence="2" type="ORF">BOH66_16310</name>
</gene>
<evidence type="ECO:0000313" key="2">
    <source>
        <dbReference type="EMBL" id="APZ35620.1"/>
    </source>
</evidence>
<name>A0A1P8UC56_9MICO</name>
<proteinExistence type="predicted"/>
<dbReference type="KEGG" id="maur:BOH66_16310"/>
<sequence length="165" mass="18080">MVHGIIIPASDSEPLVGVEFAKLEDYQRVVGGWIEAVDIPSIDATMYVNEEGLLRALPFNRRATFLWWFHVPASRGHAQLDGNAVLVGGVNSAGHSTDLSPAVSKLLLGAGECNVSTREPDSKRWRSEPDVHEDYLEAIIWATLLQEYAPGLQVRVTPTSDSQSE</sequence>
<dbReference type="InterPro" id="IPR024559">
    <property type="entry name" value="DUF3846"/>
</dbReference>
<reference evidence="2 3" key="1">
    <citation type="submission" date="2016-12" db="EMBL/GenBank/DDBJ databases">
        <title>Complete genome sequence of Microbacterium aurum KACC 15219.</title>
        <authorList>
            <person name="Jung Y."/>
            <person name="Shin J.-H."/>
            <person name="Lee Y.-J."/>
            <person name="Yi H."/>
            <person name="Bahn Y.-S."/>
            <person name="Kim J.F."/>
            <person name="Lee D.-W."/>
        </authorList>
    </citation>
    <scope>NUCLEOTIDE SEQUENCE [LARGE SCALE GENOMIC DNA]</scope>
    <source>
        <strain evidence="2 3">KACC 15219</strain>
    </source>
</reference>
<dbReference type="AlphaFoldDB" id="A0A1P8UC56"/>
<organism evidence="2 3">
    <name type="scientific">Microbacterium aurum</name>
    <dbReference type="NCBI Taxonomy" id="36805"/>
    <lineage>
        <taxon>Bacteria</taxon>
        <taxon>Bacillati</taxon>
        <taxon>Actinomycetota</taxon>
        <taxon>Actinomycetes</taxon>
        <taxon>Micrococcales</taxon>
        <taxon>Microbacteriaceae</taxon>
        <taxon>Microbacterium</taxon>
    </lineage>
</organism>
<dbReference type="Pfam" id="PF12957">
    <property type="entry name" value="DUF3846"/>
    <property type="match status" value="1"/>
</dbReference>